<dbReference type="InterPro" id="IPR001353">
    <property type="entry name" value="Proteasome_sua/b"/>
</dbReference>
<dbReference type="PANTHER" id="PTHR32194">
    <property type="entry name" value="METALLOPROTEASE TLDD"/>
    <property type="match status" value="1"/>
</dbReference>
<keyword evidence="3" id="KW-0378">Hydrolase</keyword>
<name>A0A6J6H4A5_9ZZZZ</name>
<dbReference type="InterPro" id="IPR029055">
    <property type="entry name" value="Ntn_hydrolases_N"/>
</dbReference>
<sequence>MPFFNPAEDPGPDFAALAKLQGLVPVPPSAAVDERLQITHATTVVAIRYADGVVMAGDRRATSGHIISHRAIEKVFPADRHSGVAIAGAAGPAMEMVKLFQLQLEHYEKVEGSQLSLEGKANQLGQMVRNNLPAAMQGLAVVPIFAGFDTRRSMGRLFQYDITGGRYEESNFATSGSGGSLAGSVVKMRFHEGLTRDDAVDLAITALFEAADEDSATGGPDMVRGIYPVIATITSNGFERVADTEIAQRFVGLLDALSSRDGGGRLPETSTETAGGAR</sequence>
<dbReference type="Gene3D" id="3.60.20.10">
    <property type="entry name" value="Glutamine Phosphoribosylpyrophosphate, subunit 1, domain 1"/>
    <property type="match status" value="1"/>
</dbReference>
<dbReference type="SUPFAM" id="SSF56235">
    <property type="entry name" value="N-terminal nucleophile aminohydrolases (Ntn hydrolases)"/>
    <property type="match status" value="1"/>
</dbReference>
<reference evidence="4" key="1">
    <citation type="submission" date="2020-05" db="EMBL/GenBank/DDBJ databases">
        <authorList>
            <person name="Chiriac C."/>
            <person name="Salcher M."/>
            <person name="Ghai R."/>
            <person name="Kavagutti S V."/>
        </authorList>
    </citation>
    <scope>NUCLEOTIDE SEQUENCE</scope>
</reference>
<protein>
    <submittedName>
        <fullName evidence="4">Unannotated protein</fullName>
    </submittedName>
</protein>
<dbReference type="InterPro" id="IPR023333">
    <property type="entry name" value="Proteasome_suB-type"/>
</dbReference>
<dbReference type="PROSITE" id="PS51476">
    <property type="entry name" value="PROTEASOME_BETA_2"/>
    <property type="match status" value="1"/>
</dbReference>
<gene>
    <name evidence="4" type="ORF">UFOPK1827_01106</name>
    <name evidence="5" type="ORF">UFOPK3708_00106</name>
</gene>
<evidence type="ECO:0000313" key="5">
    <source>
        <dbReference type="EMBL" id="CAB4918330.1"/>
    </source>
</evidence>
<dbReference type="InterPro" id="IPR022483">
    <property type="entry name" value="PSB_actinobac"/>
</dbReference>
<dbReference type="GO" id="GO:0004298">
    <property type="term" value="F:threonine-type endopeptidase activity"/>
    <property type="evidence" value="ECO:0007669"/>
    <property type="project" value="InterPro"/>
</dbReference>
<evidence type="ECO:0000313" key="4">
    <source>
        <dbReference type="EMBL" id="CAB4608431.1"/>
    </source>
</evidence>
<dbReference type="AlphaFoldDB" id="A0A6J6H4A5"/>
<dbReference type="CDD" id="cd01906">
    <property type="entry name" value="proteasome_protease_HslV"/>
    <property type="match status" value="1"/>
</dbReference>
<dbReference type="Pfam" id="PF00227">
    <property type="entry name" value="Proteasome"/>
    <property type="match status" value="1"/>
</dbReference>
<evidence type="ECO:0000256" key="2">
    <source>
        <dbReference type="ARBA" id="ARBA00022670"/>
    </source>
</evidence>
<dbReference type="NCBIfam" id="TIGR03690">
    <property type="entry name" value="20S_bact_beta"/>
    <property type="match status" value="1"/>
</dbReference>
<dbReference type="GO" id="GO:0005737">
    <property type="term" value="C:cytoplasm"/>
    <property type="evidence" value="ECO:0007669"/>
    <property type="project" value="TreeGrafter"/>
</dbReference>
<proteinExistence type="predicted"/>
<evidence type="ECO:0000256" key="1">
    <source>
        <dbReference type="ARBA" id="ARBA00022490"/>
    </source>
</evidence>
<organism evidence="4">
    <name type="scientific">freshwater metagenome</name>
    <dbReference type="NCBI Taxonomy" id="449393"/>
    <lineage>
        <taxon>unclassified sequences</taxon>
        <taxon>metagenomes</taxon>
        <taxon>ecological metagenomes</taxon>
    </lineage>
</organism>
<keyword evidence="2" id="KW-0645">Protease</keyword>
<dbReference type="GO" id="GO:0010498">
    <property type="term" value="P:proteasomal protein catabolic process"/>
    <property type="evidence" value="ECO:0007669"/>
    <property type="project" value="InterPro"/>
</dbReference>
<dbReference type="EMBL" id="CAFBNA010000003">
    <property type="protein sequence ID" value="CAB4918330.1"/>
    <property type="molecule type" value="Genomic_DNA"/>
</dbReference>
<dbReference type="PANTHER" id="PTHR32194:SF0">
    <property type="entry name" value="ATP-DEPENDENT PROTEASE SUBUNIT HSLV"/>
    <property type="match status" value="1"/>
</dbReference>
<dbReference type="EMBL" id="CAEZUO010000050">
    <property type="protein sequence ID" value="CAB4608431.1"/>
    <property type="molecule type" value="Genomic_DNA"/>
</dbReference>
<accession>A0A6J6H4A5</accession>
<keyword evidence="1" id="KW-0963">Cytoplasm</keyword>
<evidence type="ECO:0000256" key="3">
    <source>
        <dbReference type="ARBA" id="ARBA00022801"/>
    </source>
</evidence>
<dbReference type="GO" id="GO:0005839">
    <property type="term" value="C:proteasome core complex"/>
    <property type="evidence" value="ECO:0007669"/>
    <property type="project" value="InterPro"/>
</dbReference>